<dbReference type="Gramene" id="PSS17679">
    <property type="protein sequence ID" value="PSS17679"/>
    <property type="gene ID" value="CEY00_Acc00068"/>
</dbReference>
<dbReference type="GO" id="GO:0071230">
    <property type="term" value="P:cellular response to amino acid stimulus"/>
    <property type="evidence" value="ECO:0007669"/>
    <property type="project" value="TreeGrafter"/>
</dbReference>
<dbReference type="GO" id="GO:0009267">
    <property type="term" value="P:cellular response to starvation"/>
    <property type="evidence" value="ECO:0007669"/>
    <property type="project" value="TreeGrafter"/>
</dbReference>
<dbReference type="SMART" id="SM00320">
    <property type="entry name" value="WD40"/>
    <property type="match status" value="5"/>
</dbReference>
<dbReference type="GO" id="GO:0030674">
    <property type="term" value="F:protein-macromolecule adaptor activity"/>
    <property type="evidence" value="ECO:0007669"/>
    <property type="project" value="TreeGrafter"/>
</dbReference>
<dbReference type="SUPFAM" id="SSF50978">
    <property type="entry name" value="WD40 repeat-like"/>
    <property type="match status" value="1"/>
</dbReference>
<dbReference type="InterPro" id="IPR011989">
    <property type="entry name" value="ARM-like"/>
</dbReference>
<dbReference type="OrthoDB" id="10262360at2759"/>
<protein>
    <submittedName>
        <fullName evidence="5">Regulatory-associated protein of TOR like</fullName>
    </submittedName>
</protein>
<organism evidence="5 6">
    <name type="scientific">Actinidia chinensis var. chinensis</name>
    <name type="common">Chinese soft-hair kiwi</name>
    <dbReference type="NCBI Taxonomy" id="1590841"/>
    <lineage>
        <taxon>Eukaryota</taxon>
        <taxon>Viridiplantae</taxon>
        <taxon>Streptophyta</taxon>
        <taxon>Embryophyta</taxon>
        <taxon>Tracheophyta</taxon>
        <taxon>Spermatophyta</taxon>
        <taxon>Magnoliopsida</taxon>
        <taxon>eudicotyledons</taxon>
        <taxon>Gunneridae</taxon>
        <taxon>Pentapetalae</taxon>
        <taxon>asterids</taxon>
        <taxon>Ericales</taxon>
        <taxon>Actinidiaceae</taxon>
        <taxon>Actinidia</taxon>
    </lineage>
</organism>
<evidence type="ECO:0000256" key="2">
    <source>
        <dbReference type="ARBA" id="ARBA00022574"/>
    </source>
</evidence>
<proteinExistence type="inferred from homology"/>
<dbReference type="Gene3D" id="1.25.10.10">
    <property type="entry name" value="Leucine-rich Repeat Variant"/>
    <property type="match status" value="1"/>
</dbReference>
<dbReference type="InterPro" id="IPR016024">
    <property type="entry name" value="ARM-type_fold"/>
</dbReference>
<comment type="caution">
    <text evidence="5">The sequence shown here is derived from an EMBL/GenBank/DDBJ whole genome shotgun (WGS) entry which is preliminary data.</text>
</comment>
<dbReference type="GO" id="GO:0031931">
    <property type="term" value="C:TORC1 complex"/>
    <property type="evidence" value="ECO:0007669"/>
    <property type="project" value="InterPro"/>
</dbReference>
<dbReference type="FunFam" id="1.25.10.10:FF:000145">
    <property type="entry name" value="Regulatory-associated protein of TOR 1"/>
    <property type="match status" value="1"/>
</dbReference>
<evidence type="ECO:0000256" key="1">
    <source>
        <dbReference type="ARBA" id="ARBA00009257"/>
    </source>
</evidence>
<dbReference type="Proteomes" id="UP000241394">
    <property type="component" value="Chromosome LG11"/>
</dbReference>
<dbReference type="EMBL" id="NKQK01000011">
    <property type="protein sequence ID" value="PSS17679.1"/>
    <property type="molecule type" value="Genomic_DNA"/>
</dbReference>
<comment type="similarity">
    <text evidence="1">Belongs to the WD repeat RAPTOR family.</text>
</comment>
<dbReference type="GO" id="GO:0010506">
    <property type="term" value="P:regulation of autophagy"/>
    <property type="evidence" value="ECO:0007669"/>
    <property type="project" value="TreeGrafter"/>
</dbReference>
<evidence type="ECO:0000259" key="4">
    <source>
        <dbReference type="SMART" id="SM01302"/>
    </source>
</evidence>
<evidence type="ECO:0000256" key="3">
    <source>
        <dbReference type="ARBA" id="ARBA00022737"/>
    </source>
</evidence>
<dbReference type="FunCoup" id="A0A2R6QZ87">
    <property type="interactions" value="5393"/>
</dbReference>
<reference evidence="6" key="2">
    <citation type="journal article" date="2018" name="BMC Genomics">
        <title>A manually annotated Actinidia chinensis var. chinensis (kiwifruit) genome highlights the challenges associated with draft genomes and gene prediction in plants.</title>
        <authorList>
            <person name="Pilkington S.M."/>
            <person name="Crowhurst R."/>
            <person name="Hilario E."/>
            <person name="Nardozza S."/>
            <person name="Fraser L."/>
            <person name="Peng Y."/>
            <person name="Gunaseelan K."/>
            <person name="Simpson R."/>
            <person name="Tahir J."/>
            <person name="Deroles S.C."/>
            <person name="Templeton K."/>
            <person name="Luo Z."/>
            <person name="Davy M."/>
            <person name="Cheng C."/>
            <person name="McNeilage M."/>
            <person name="Scaglione D."/>
            <person name="Liu Y."/>
            <person name="Zhang Q."/>
            <person name="Datson P."/>
            <person name="De Silva N."/>
            <person name="Gardiner S.E."/>
            <person name="Bassett H."/>
            <person name="Chagne D."/>
            <person name="McCallum J."/>
            <person name="Dzierzon H."/>
            <person name="Deng C."/>
            <person name="Wang Y.Y."/>
            <person name="Barron L."/>
            <person name="Manako K."/>
            <person name="Bowen J."/>
            <person name="Foster T.M."/>
            <person name="Erridge Z.A."/>
            <person name="Tiffin H."/>
            <person name="Waite C.N."/>
            <person name="Davies K.M."/>
            <person name="Grierson E.P."/>
            <person name="Laing W.A."/>
            <person name="Kirk R."/>
            <person name="Chen X."/>
            <person name="Wood M."/>
            <person name="Montefiori M."/>
            <person name="Brummell D.A."/>
            <person name="Schwinn K.E."/>
            <person name="Catanach A."/>
            <person name="Fullerton C."/>
            <person name="Li D."/>
            <person name="Meiyalaghan S."/>
            <person name="Nieuwenhuizen N."/>
            <person name="Read N."/>
            <person name="Prakash R."/>
            <person name="Hunter D."/>
            <person name="Zhang H."/>
            <person name="McKenzie M."/>
            <person name="Knabel M."/>
            <person name="Harris A."/>
            <person name="Allan A.C."/>
            <person name="Gleave A."/>
            <person name="Chen A."/>
            <person name="Janssen B.J."/>
            <person name="Plunkett B."/>
            <person name="Ampomah-Dwamena C."/>
            <person name="Voogd C."/>
            <person name="Leif D."/>
            <person name="Lafferty D."/>
            <person name="Souleyre E.J.F."/>
            <person name="Varkonyi-Gasic E."/>
            <person name="Gambi F."/>
            <person name="Hanley J."/>
            <person name="Yao J.L."/>
            <person name="Cheung J."/>
            <person name="David K.M."/>
            <person name="Warren B."/>
            <person name="Marsh K."/>
            <person name="Snowden K.C."/>
            <person name="Lin-Wang K."/>
            <person name="Brian L."/>
            <person name="Martinez-Sanchez M."/>
            <person name="Wang M."/>
            <person name="Ileperuma N."/>
            <person name="Macnee N."/>
            <person name="Campin R."/>
            <person name="McAtee P."/>
            <person name="Drummond R.S.M."/>
            <person name="Espley R.V."/>
            <person name="Ireland H.S."/>
            <person name="Wu R."/>
            <person name="Atkinson R.G."/>
            <person name="Karunairetnam S."/>
            <person name="Bulley S."/>
            <person name="Chunkath S."/>
            <person name="Hanley Z."/>
            <person name="Storey R."/>
            <person name="Thrimawithana A.H."/>
            <person name="Thomson S."/>
            <person name="David C."/>
            <person name="Testolin R."/>
            <person name="Huang H."/>
            <person name="Hellens R.P."/>
            <person name="Schaffer R.J."/>
        </authorList>
    </citation>
    <scope>NUCLEOTIDE SEQUENCE [LARGE SCALE GENOMIC DNA]</scope>
    <source>
        <strain evidence="6">cv. Red5</strain>
    </source>
</reference>
<accession>A0A2R6QZ87</accession>
<feature type="domain" description="Raptor N-terminal CASPase-like" evidence="4">
    <location>
        <begin position="76"/>
        <end position="229"/>
    </location>
</feature>
<dbReference type="InterPro" id="IPR001680">
    <property type="entry name" value="WD40_rpt"/>
</dbReference>
<evidence type="ECO:0000313" key="6">
    <source>
        <dbReference type="Proteomes" id="UP000241394"/>
    </source>
</evidence>
<dbReference type="PRINTS" id="PR01547">
    <property type="entry name" value="YEAST176DUF"/>
</dbReference>
<dbReference type="GO" id="GO:0030307">
    <property type="term" value="P:positive regulation of cell growth"/>
    <property type="evidence" value="ECO:0007669"/>
    <property type="project" value="TreeGrafter"/>
</dbReference>
<dbReference type="GO" id="GO:0031929">
    <property type="term" value="P:TOR signaling"/>
    <property type="evidence" value="ECO:0007669"/>
    <property type="project" value="InterPro"/>
</dbReference>
<dbReference type="InParanoid" id="A0A2R6QZ87"/>
<dbReference type="PANTHER" id="PTHR12848:SF16">
    <property type="entry name" value="REGULATORY-ASSOCIATED PROTEIN OF MTOR"/>
    <property type="match status" value="1"/>
</dbReference>
<sequence>MALGDLMASRFSQLSVAVSNHLEECSNAEEASTATRMAYLPQTIVLCDLRHEAFEGCVPSGPSDSGLVSKWRPKDRMKTGCVALVLCLNISVDPPDVIKISPCARMECWIDPTTMATQKALETIGKTLTHQYERWQPRARYKIQLDPTVEEVRKLCTSCRKYAKSERVLFHYNGHGVPMPTANGEIWLFNKSYTQYIPLLVSDLDSWLRTPSIYVFDCSAAGIIVNAFIELQDWSTSCGSSMRDCILLAACEACETLPQNAEFPADVFTSCLTTPIKMALRWFCTRSLLRESLDYSLIDRIPGRQNDRRTLLGELNWIFTAVTDTIAWNVLPHDLFQRLFRQDLLVASLFRNFLLAERIMRSANCSPVSYPMLPPTHQHHMWDAWDMAAEICLAQLPTLVEDPNADFQPSPFFTEQLTAFEVWLDHGSEHKKPPEQLPIVLQVLLSQGHRFRALVLLGRFLDMGPWAVDLALSVGIFPYVLKLLQTTTPELRQILVFIWTKILALDKSCQVDLVKDGGHTYFIRFLDSMEAYPEQRAMAAFVLAVIVDGHRRGQEACIEAGLIHVCLNHLQSSAPNDAQTEPLFLQWLCLCLGKLWEDFTEAQIIGLQADAPAIYAPLLSEPQAEVRASAVFALGTLLDVGFASSRDSVVGDEEFDDDEKVRAEISIVKSLLSVVSDGSPPVRAEIAVALARFAFGHNKHLKSIAAAYGKPQSNTVINSLSSLNIKCSGSGYTTPTQYLPHGSMGPSQIGPLLRVGADNQLLVRDGRISTSSPLAISGLMHGSPLSDDSSQRSGSGILNDCVSNGVVHHTGPRPLDNALYSQCVLAMFTLAKDPSPRIASLGRRVLSIIGIEQKVVTKSVKPSSSSFRPGESPIPTPSLAGLARSSSWFDMNGGHLPLTFRTPPVSPPRPSYLSGMRRVCSLEFRPHLMNPPDNGLADPLLGSGGASVASERNFFPQSTIYNWSCGHFSKPLLTAGDDSEEILAGREKREKYALDHIAKCQHSSINKLHNQIASWDTKFESGMKTILLQPFSPVAIAADETERIRIWNYEEDTLLNSFDNHDFPEKGISKLCLLNELDDSLLLAASCDGNIRIWKDYTSKGNQKLVTAFSSVQGHRSGGRSVNAVVDWQQQSGYLYASGENSSIMVWDLDKELLVNSVPSSSDCSISALSSSQVHAGQFAAGFVDGYVRLFDIRTPEFLVCATRPHTQRVERVVGIGFQPGLDPAKIVSASQAGDIQFLDIRRQKDTYLTIDAHRGSLTALVVHRHAPIIASGSAKQLIKVFNLEGEQLGSIRYYPTFMAQRIGSVSCLTFHPYQVLLAAGAADACVSIYADEISPLR</sequence>
<dbReference type="PANTHER" id="PTHR12848">
    <property type="entry name" value="REGULATORY-ASSOCIATED PROTEIN OF MTOR"/>
    <property type="match status" value="1"/>
</dbReference>
<name>A0A2R6QZ87_ACTCC</name>
<dbReference type="SUPFAM" id="SSF48371">
    <property type="entry name" value="ARM repeat"/>
    <property type="match status" value="1"/>
</dbReference>
<keyword evidence="2" id="KW-0853">WD repeat</keyword>
<dbReference type="GO" id="GO:0005737">
    <property type="term" value="C:cytoplasm"/>
    <property type="evidence" value="ECO:0007669"/>
    <property type="project" value="TreeGrafter"/>
</dbReference>
<dbReference type="InterPro" id="IPR015943">
    <property type="entry name" value="WD40/YVTN_repeat-like_dom_sf"/>
</dbReference>
<dbReference type="Pfam" id="PF00400">
    <property type="entry name" value="WD40"/>
    <property type="match status" value="2"/>
</dbReference>
<dbReference type="InterPro" id="IPR029347">
    <property type="entry name" value="Raptor_N"/>
</dbReference>
<reference evidence="5 6" key="1">
    <citation type="submission" date="2017-07" db="EMBL/GenBank/DDBJ databases">
        <title>An improved, manually edited Actinidia chinensis var. chinensis (kiwifruit) genome highlights the challenges associated with draft genomes and gene prediction in plants.</title>
        <authorList>
            <person name="Pilkington S."/>
            <person name="Crowhurst R."/>
            <person name="Hilario E."/>
            <person name="Nardozza S."/>
            <person name="Fraser L."/>
            <person name="Peng Y."/>
            <person name="Gunaseelan K."/>
            <person name="Simpson R."/>
            <person name="Tahir J."/>
            <person name="Deroles S."/>
            <person name="Templeton K."/>
            <person name="Luo Z."/>
            <person name="Davy M."/>
            <person name="Cheng C."/>
            <person name="Mcneilage M."/>
            <person name="Scaglione D."/>
            <person name="Liu Y."/>
            <person name="Zhang Q."/>
            <person name="Datson P."/>
            <person name="De Silva N."/>
            <person name="Gardiner S."/>
            <person name="Bassett H."/>
            <person name="Chagne D."/>
            <person name="Mccallum J."/>
            <person name="Dzierzon H."/>
            <person name="Deng C."/>
            <person name="Wang Y.-Y."/>
            <person name="Barron N."/>
            <person name="Manako K."/>
            <person name="Bowen J."/>
            <person name="Foster T."/>
            <person name="Erridge Z."/>
            <person name="Tiffin H."/>
            <person name="Waite C."/>
            <person name="Davies K."/>
            <person name="Grierson E."/>
            <person name="Laing W."/>
            <person name="Kirk R."/>
            <person name="Chen X."/>
            <person name="Wood M."/>
            <person name="Montefiori M."/>
            <person name="Brummell D."/>
            <person name="Schwinn K."/>
            <person name="Catanach A."/>
            <person name="Fullerton C."/>
            <person name="Li D."/>
            <person name="Meiyalaghan S."/>
            <person name="Nieuwenhuizen N."/>
            <person name="Read N."/>
            <person name="Prakash R."/>
            <person name="Hunter D."/>
            <person name="Zhang H."/>
            <person name="Mckenzie M."/>
            <person name="Knabel M."/>
            <person name="Harris A."/>
            <person name="Allan A."/>
            <person name="Chen A."/>
            <person name="Janssen B."/>
            <person name="Plunkett B."/>
            <person name="Dwamena C."/>
            <person name="Voogd C."/>
            <person name="Leif D."/>
            <person name="Lafferty D."/>
            <person name="Souleyre E."/>
            <person name="Varkonyi-Gasic E."/>
            <person name="Gambi F."/>
            <person name="Hanley J."/>
            <person name="Yao J.-L."/>
            <person name="Cheung J."/>
            <person name="David K."/>
            <person name="Warren B."/>
            <person name="Marsh K."/>
            <person name="Snowden K."/>
            <person name="Lin-Wang K."/>
            <person name="Brian L."/>
            <person name="Martinez-Sanchez M."/>
            <person name="Wang M."/>
            <person name="Ileperuma N."/>
            <person name="Macnee N."/>
            <person name="Campin R."/>
            <person name="Mcatee P."/>
            <person name="Drummond R."/>
            <person name="Espley R."/>
            <person name="Ireland H."/>
            <person name="Wu R."/>
            <person name="Atkinson R."/>
            <person name="Karunairetnam S."/>
            <person name="Bulley S."/>
            <person name="Chunkath S."/>
            <person name="Hanley Z."/>
            <person name="Storey R."/>
            <person name="Thrimawithana A."/>
            <person name="Thomson S."/>
            <person name="David C."/>
            <person name="Testolin R."/>
        </authorList>
    </citation>
    <scope>NUCLEOTIDE SEQUENCE [LARGE SCALE GENOMIC DNA]</scope>
    <source>
        <strain evidence="6">cv. Red5</strain>
        <tissue evidence="5">Young leaf</tissue>
    </source>
</reference>
<evidence type="ECO:0000313" key="5">
    <source>
        <dbReference type="EMBL" id="PSS17679.1"/>
    </source>
</evidence>
<dbReference type="Pfam" id="PF14538">
    <property type="entry name" value="Raptor_N"/>
    <property type="match status" value="1"/>
</dbReference>
<dbReference type="GO" id="GO:0010492">
    <property type="term" value="P:maintenance of shoot apical meristem identity"/>
    <property type="evidence" value="ECO:0007669"/>
    <property type="project" value="UniProtKB-ARBA"/>
</dbReference>
<keyword evidence="6" id="KW-1185">Reference proteome</keyword>
<keyword evidence="3" id="KW-0677">Repeat</keyword>
<dbReference type="InterPro" id="IPR004083">
    <property type="entry name" value="Raptor"/>
</dbReference>
<dbReference type="OMA" id="TEVCTND"/>
<dbReference type="STRING" id="1590841.A0A2R6QZ87"/>
<dbReference type="FunFam" id="2.130.10.10:FF:000571">
    <property type="entry name" value="Regulatory-associated protein of TOR 2"/>
    <property type="match status" value="1"/>
</dbReference>
<dbReference type="Gene3D" id="2.130.10.10">
    <property type="entry name" value="YVTN repeat-like/Quinoprotein amine dehydrogenase"/>
    <property type="match status" value="1"/>
</dbReference>
<dbReference type="InterPro" id="IPR036322">
    <property type="entry name" value="WD40_repeat_dom_sf"/>
</dbReference>
<gene>
    <name evidence="5" type="ORF">CEY00_Acc00068</name>
</gene>
<dbReference type="SMART" id="SM01302">
    <property type="entry name" value="Raptor_N"/>
    <property type="match status" value="1"/>
</dbReference>